<feature type="transmembrane region" description="Helical" evidence="1">
    <location>
        <begin position="303"/>
        <end position="320"/>
    </location>
</feature>
<evidence type="ECO:0000313" key="3">
    <source>
        <dbReference type="Proteomes" id="UP000298058"/>
    </source>
</evidence>
<feature type="transmembrane region" description="Helical" evidence="1">
    <location>
        <begin position="326"/>
        <end position="347"/>
    </location>
</feature>
<sequence>MKFLKRLKNLPFESLLFFLFLSYLFFELYRFVYPVPKDWFYPGFLIQFSLTFFAQLYARKWGRIFTALGAILLARVSWIAEPSLPYHLANNVGLFLGSISGIWMREILMVVLGRSETILPKQSDRFLTQWMIRNPSAMSQGSIFFQTPFYLLFWCLILLLTAFISLFGFSTFYGLKIPEFMYLPGLSSREAFAFPVGFAVSICLPILYFFSEERSSPVFSKEAILSHLFFGVFVGLFVQIVVILIQFFLLPGFFAAGTGDSLLTGRNPGLFIDSGSSSWILPSLSAVWILVSHQRYKQTKERFTFLWILFLIFLVSMLGARQGKTFWFVWLGFLSVWIVIAVTSHWISDNKKLWTARAGLFVLIPLLCGSFLWGVSKMDSHSSLVTLGKKYSEFQSEFFKTKSLSSLRAIDENRYELTLITWEGFRENIWLGNGFASLPVALKDADKKGTKLSNQKLIDLAPNFYLGVLYDLGIFGSLLLFLLVGLLVWERGTYAGLFLCAIPFLFGMQMQHSDGAFLVVLLLLYPVLPMNFGDKTKRNSNWFRYTILILSIGLPLHYMILFSQRMMGTGIGSEFRKEVFGNYQLQASVPFVNGTNSHEFHGKVWEWKITSESFSKTGKFRADSKNEKLQTELLWFNDRRLPISKVLVPWKGSVYEWNGSIPDGAQYVRLVTSSRSELTISQSQFDRENRFRLVR</sequence>
<feature type="transmembrane region" description="Helical" evidence="1">
    <location>
        <begin position="12"/>
        <end position="33"/>
    </location>
</feature>
<keyword evidence="1" id="KW-1133">Transmembrane helix</keyword>
<feature type="transmembrane region" description="Helical" evidence="1">
    <location>
        <begin position="39"/>
        <end position="57"/>
    </location>
</feature>
<organism evidence="2 3">
    <name type="scientific">Leptospira idonii</name>
    <dbReference type="NCBI Taxonomy" id="1193500"/>
    <lineage>
        <taxon>Bacteria</taxon>
        <taxon>Pseudomonadati</taxon>
        <taxon>Spirochaetota</taxon>
        <taxon>Spirochaetia</taxon>
        <taxon>Leptospirales</taxon>
        <taxon>Leptospiraceae</taxon>
        <taxon>Leptospira</taxon>
    </lineage>
</organism>
<dbReference type="AlphaFoldDB" id="A0A4R9LZ05"/>
<feature type="transmembrane region" description="Helical" evidence="1">
    <location>
        <begin position="354"/>
        <end position="375"/>
    </location>
</feature>
<feature type="transmembrane region" description="Helical" evidence="1">
    <location>
        <begin position="192"/>
        <end position="211"/>
    </location>
</feature>
<evidence type="ECO:0000256" key="1">
    <source>
        <dbReference type="SAM" id="Phobius"/>
    </source>
</evidence>
<feature type="transmembrane region" description="Helical" evidence="1">
    <location>
        <begin position="464"/>
        <end position="489"/>
    </location>
</feature>
<dbReference type="EMBL" id="RQHW01000028">
    <property type="protein sequence ID" value="TGN19583.1"/>
    <property type="molecule type" value="Genomic_DNA"/>
</dbReference>
<comment type="caution">
    <text evidence="2">The sequence shown here is derived from an EMBL/GenBank/DDBJ whole genome shotgun (WGS) entry which is preliminary data.</text>
</comment>
<keyword evidence="1" id="KW-0812">Transmembrane</keyword>
<accession>A0A4R9LZ05</accession>
<reference evidence="2" key="1">
    <citation type="journal article" date="2019" name="PLoS Negl. Trop. Dis.">
        <title>Revisiting the worldwide diversity of Leptospira species in the environment.</title>
        <authorList>
            <person name="Vincent A.T."/>
            <person name="Schiettekatte O."/>
            <person name="Bourhy P."/>
            <person name="Veyrier F.J."/>
            <person name="Picardeau M."/>
        </authorList>
    </citation>
    <scope>NUCLEOTIDE SEQUENCE [LARGE SCALE GENOMIC DNA]</scope>
    <source>
        <strain evidence="2">201300427</strain>
    </source>
</reference>
<gene>
    <name evidence="2" type="ORF">EHS15_07285</name>
</gene>
<proteinExistence type="predicted"/>
<keyword evidence="3" id="KW-1185">Reference proteome</keyword>
<keyword evidence="1" id="KW-0472">Membrane</keyword>
<evidence type="ECO:0008006" key="4">
    <source>
        <dbReference type="Google" id="ProtNLM"/>
    </source>
</evidence>
<feature type="transmembrane region" description="Helical" evidence="1">
    <location>
        <begin position="270"/>
        <end position="291"/>
    </location>
</feature>
<feature type="transmembrane region" description="Helical" evidence="1">
    <location>
        <begin position="496"/>
        <end position="522"/>
    </location>
</feature>
<dbReference type="Proteomes" id="UP000298058">
    <property type="component" value="Unassembled WGS sequence"/>
</dbReference>
<dbReference type="RefSeq" id="WP_135759899.1">
    <property type="nucleotide sequence ID" value="NZ_RQHW01000028.1"/>
</dbReference>
<feature type="transmembrane region" description="Helical" evidence="1">
    <location>
        <begin position="149"/>
        <end position="172"/>
    </location>
</feature>
<name>A0A4R9LZ05_9LEPT</name>
<feature type="transmembrane region" description="Helical" evidence="1">
    <location>
        <begin position="223"/>
        <end position="250"/>
    </location>
</feature>
<feature type="transmembrane region" description="Helical" evidence="1">
    <location>
        <begin position="542"/>
        <end position="561"/>
    </location>
</feature>
<dbReference type="OrthoDB" id="342411at2"/>
<evidence type="ECO:0000313" key="2">
    <source>
        <dbReference type="EMBL" id="TGN19583.1"/>
    </source>
</evidence>
<protein>
    <recommendedName>
        <fullName evidence="4">O-antigen ligase domain-containing protein</fullName>
    </recommendedName>
</protein>